<dbReference type="EMBL" id="JACGXL010000005">
    <property type="protein sequence ID" value="MBA8888957.1"/>
    <property type="molecule type" value="Genomic_DNA"/>
</dbReference>
<dbReference type="AlphaFoldDB" id="A0A839EWF3"/>
<keyword evidence="3" id="KW-1185">Reference proteome</keyword>
<organism evidence="2 3">
    <name type="scientific">Dokdonella fugitiva</name>
    <dbReference type="NCBI Taxonomy" id="328517"/>
    <lineage>
        <taxon>Bacteria</taxon>
        <taxon>Pseudomonadati</taxon>
        <taxon>Pseudomonadota</taxon>
        <taxon>Gammaproteobacteria</taxon>
        <taxon>Lysobacterales</taxon>
        <taxon>Rhodanobacteraceae</taxon>
        <taxon>Dokdonella</taxon>
    </lineage>
</organism>
<dbReference type="RefSeq" id="WP_182532001.1">
    <property type="nucleotide sequence ID" value="NZ_JACGXL010000005.1"/>
</dbReference>
<gene>
    <name evidence="2" type="ORF">FHW12_003193</name>
</gene>
<keyword evidence="2" id="KW-0449">Lipoprotein</keyword>
<name>A0A839EWF3_9GAMM</name>
<dbReference type="Pfam" id="PF03843">
    <property type="entry name" value="Slp"/>
    <property type="match status" value="1"/>
</dbReference>
<accession>A0A839EWF3</accession>
<dbReference type="Proteomes" id="UP000550401">
    <property type="component" value="Unassembled WGS sequence"/>
</dbReference>
<proteinExistence type="predicted"/>
<evidence type="ECO:0000313" key="2">
    <source>
        <dbReference type="EMBL" id="MBA8888957.1"/>
    </source>
</evidence>
<comment type="caution">
    <text evidence="2">The sequence shown here is derived from an EMBL/GenBank/DDBJ whole genome shotgun (WGS) entry which is preliminary data.</text>
</comment>
<protein>
    <submittedName>
        <fullName evidence="2">Starvation-inducible outer membrane lipoprotein</fullName>
    </submittedName>
</protein>
<dbReference type="InterPro" id="IPR004658">
    <property type="entry name" value="OMP_Slp"/>
</dbReference>
<keyword evidence="1" id="KW-0732">Signal</keyword>
<feature type="signal peptide" evidence="1">
    <location>
        <begin position="1"/>
        <end position="22"/>
    </location>
</feature>
<feature type="chain" id="PRO_5033033953" evidence="1">
    <location>
        <begin position="23"/>
        <end position="178"/>
    </location>
</feature>
<evidence type="ECO:0000313" key="3">
    <source>
        <dbReference type="Proteomes" id="UP000550401"/>
    </source>
</evidence>
<sequence length="178" mass="18986">MILTRPLPCAILAAVIALPVMAADGAATSKVFSSPAEAVAGNHEGATVLWGGRIFERESGESGQCIGVLAFPLARRDGRPDTRLEPGQIFYACSSEALSVDDYAVGRQVAVTGKLGPVRERVVSENCRTLPPNTAFVTWKATAVKQMPEGCTARLPVVQMSDGRTWPDPPRAHPPQFM</sequence>
<dbReference type="GO" id="GO:0019867">
    <property type="term" value="C:outer membrane"/>
    <property type="evidence" value="ECO:0007669"/>
    <property type="project" value="InterPro"/>
</dbReference>
<evidence type="ECO:0000256" key="1">
    <source>
        <dbReference type="SAM" id="SignalP"/>
    </source>
</evidence>
<reference evidence="2 3" key="1">
    <citation type="submission" date="2020-07" db="EMBL/GenBank/DDBJ databases">
        <title>Genomic Encyclopedia of Type Strains, Phase IV (KMG-V): Genome sequencing to study the core and pangenomes of soil and plant-associated prokaryotes.</title>
        <authorList>
            <person name="Whitman W."/>
        </authorList>
    </citation>
    <scope>NUCLEOTIDE SEQUENCE [LARGE SCALE GENOMIC DNA]</scope>
    <source>
        <strain evidence="2 3">RH2WT43</strain>
    </source>
</reference>